<dbReference type="HAMAP" id="MF_00209">
    <property type="entry name" value="Inorganic_PPase"/>
    <property type="match status" value="1"/>
</dbReference>
<feature type="binding site" evidence="5">
    <location>
        <position position="130"/>
    </location>
    <ligand>
        <name>Mg(2+)</name>
        <dbReference type="ChEBI" id="CHEBI:18420"/>
        <label>1</label>
    </ligand>
</feature>
<organism evidence="7 8">
    <name type="scientific">Stenotrophomonas rhizophila</name>
    <dbReference type="NCBI Taxonomy" id="216778"/>
    <lineage>
        <taxon>Bacteria</taxon>
        <taxon>Pseudomonadati</taxon>
        <taxon>Pseudomonadota</taxon>
        <taxon>Gammaproteobacteria</taxon>
        <taxon>Lysobacterales</taxon>
        <taxon>Lysobacteraceae</taxon>
        <taxon>Stenotrophomonas</taxon>
    </lineage>
</organism>
<dbReference type="GO" id="GO:0004427">
    <property type="term" value="F:inorganic diphosphate phosphatase activity"/>
    <property type="evidence" value="ECO:0007669"/>
    <property type="project" value="UniProtKB-UniRule"/>
</dbReference>
<name>A0AAP5EEQ1_9GAMM</name>
<comment type="function">
    <text evidence="5">Catalyzes the hydrolysis of inorganic pyrophosphate (PPi) forming two phosphate ions.</text>
</comment>
<gene>
    <name evidence="5" type="primary">ppa</name>
    <name evidence="7" type="ORF">QE424_002137</name>
</gene>
<keyword evidence="6" id="KW-0732">Signal</keyword>
<dbReference type="Gene3D" id="3.90.80.10">
    <property type="entry name" value="Inorganic pyrophosphatase"/>
    <property type="match status" value="1"/>
</dbReference>
<dbReference type="GO" id="GO:0005737">
    <property type="term" value="C:cytoplasm"/>
    <property type="evidence" value="ECO:0007669"/>
    <property type="project" value="UniProtKB-SubCell"/>
</dbReference>
<evidence type="ECO:0000313" key="7">
    <source>
        <dbReference type="EMBL" id="MDQ1108978.1"/>
    </source>
</evidence>
<feature type="signal peptide" evidence="6">
    <location>
        <begin position="1"/>
        <end position="25"/>
    </location>
</feature>
<keyword evidence="3 5" id="KW-0378">Hydrolase</keyword>
<dbReference type="PROSITE" id="PS00387">
    <property type="entry name" value="PPASE"/>
    <property type="match status" value="1"/>
</dbReference>
<comment type="catalytic activity">
    <reaction evidence="5">
        <text>diphosphate + H2O = 2 phosphate + H(+)</text>
        <dbReference type="Rhea" id="RHEA:24576"/>
        <dbReference type="ChEBI" id="CHEBI:15377"/>
        <dbReference type="ChEBI" id="CHEBI:15378"/>
        <dbReference type="ChEBI" id="CHEBI:33019"/>
        <dbReference type="ChEBI" id="CHEBI:43474"/>
        <dbReference type="EC" id="3.6.1.1"/>
    </reaction>
</comment>
<dbReference type="InterPro" id="IPR036649">
    <property type="entry name" value="Pyrophosphatase_sf"/>
</dbReference>
<feature type="binding site" evidence="5">
    <location>
        <position position="83"/>
    </location>
    <ligand>
        <name>substrate</name>
    </ligand>
</feature>
<feature type="binding site" evidence="5">
    <location>
        <position position="98"/>
    </location>
    <ligand>
        <name>Mg(2+)</name>
        <dbReference type="ChEBI" id="CHEBI:18420"/>
        <label>2</label>
    </ligand>
</feature>
<feature type="binding site" evidence="5">
    <location>
        <position position="93"/>
    </location>
    <ligand>
        <name>Mg(2+)</name>
        <dbReference type="ChEBI" id="CHEBI:18420"/>
        <label>1</label>
    </ligand>
</feature>
<dbReference type="AlphaFoldDB" id="A0AAP5EEQ1"/>
<dbReference type="InterPro" id="IPR008162">
    <property type="entry name" value="Pyrophosphatase"/>
</dbReference>
<feature type="chain" id="PRO_5042827152" description="Inorganic pyrophosphatase" evidence="6">
    <location>
        <begin position="26"/>
        <end position="211"/>
    </location>
</feature>
<keyword evidence="2 5" id="KW-0479">Metal-binding</keyword>
<dbReference type="PANTHER" id="PTHR10286">
    <property type="entry name" value="INORGANIC PYROPHOSPHATASE"/>
    <property type="match status" value="1"/>
</dbReference>
<feature type="binding site" evidence="5">
    <location>
        <position position="58"/>
    </location>
    <ligand>
        <name>substrate</name>
    </ligand>
</feature>
<comment type="subunit">
    <text evidence="5">Homohexamer.</text>
</comment>
<dbReference type="GO" id="GO:0000287">
    <property type="term" value="F:magnesium ion binding"/>
    <property type="evidence" value="ECO:0007669"/>
    <property type="project" value="UniProtKB-UniRule"/>
</dbReference>
<evidence type="ECO:0000256" key="1">
    <source>
        <dbReference type="ARBA" id="ARBA00001946"/>
    </source>
</evidence>
<reference evidence="7" key="1">
    <citation type="submission" date="2023-07" db="EMBL/GenBank/DDBJ databases">
        <title>Functional and genomic diversity of the sorghum phyllosphere microbiome.</title>
        <authorList>
            <person name="Shade A."/>
        </authorList>
    </citation>
    <scope>NUCLEOTIDE SEQUENCE</scope>
    <source>
        <strain evidence="7">SORGH_AS_0457</strain>
    </source>
</reference>
<dbReference type="Pfam" id="PF00719">
    <property type="entry name" value="Pyrophosphatase"/>
    <property type="match status" value="1"/>
</dbReference>
<proteinExistence type="inferred from homology"/>
<evidence type="ECO:0000256" key="3">
    <source>
        <dbReference type="ARBA" id="ARBA00022801"/>
    </source>
</evidence>
<protein>
    <recommendedName>
        <fullName evidence="5">Inorganic pyrophosphatase</fullName>
        <ecNumber evidence="5">3.6.1.1</ecNumber>
    </recommendedName>
    <alternativeName>
        <fullName evidence="5">Pyrophosphate phospho-hydrolase</fullName>
        <shortName evidence="5">PPase</shortName>
    </alternativeName>
</protein>
<comment type="subcellular location">
    <subcellularLocation>
        <location evidence="5">Cytoplasm</location>
    </subcellularLocation>
</comment>
<evidence type="ECO:0000313" key="8">
    <source>
        <dbReference type="Proteomes" id="UP001226084"/>
    </source>
</evidence>
<evidence type="ECO:0000256" key="4">
    <source>
        <dbReference type="ARBA" id="ARBA00022842"/>
    </source>
</evidence>
<comment type="cofactor">
    <cofactor evidence="1 5">
        <name>Mg(2+)</name>
        <dbReference type="ChEBI" id="CHEBI:18420"/>
    </cofactor>
</comment>
<dbReference type="SUPFAM" id="SSF50324">
    <property type="entry name" value="Inorganic pyrophosphatase"/>
    <property type="match status" value="1"/>
</dbReference>
<comment type="caution">
    <text evidence="7">The sequence shown here is derived from an EMBL/GenBank/DDBJ whole genome shotgun (WGS) entry which is preliminary data.</text>
</comment>
<dbReference type="EMBL" id="JAUTAS010000001">
    <property type="protein sequence ID" value="MDQ1108978.1"/>
    <property type="molecule type" value="Genomic_DNA"/>
</dbReference>
<keyword evidence="4 5" id="KW-0460">Magnesium</keyword>
<feature type="binding site" evidence="5">
    <location>
        <position position="169"/>
    </location>
    <ligand>
        <name>substrate</name>
    </ligand>
</feature>
<evidence type="ECO:0000256" key="6">
    <source>
        <dbReference type="SAM" id="SignalP"/>
    </source>
</evidence>
<dbReference type="CDD" id="cd00412">
    <property type="entry name" value="pyrophosphatase"/>
    <property type="match status" value="1"/>
</dbReference>
<dbReference type="GO" id="GO:0006796">
    <property type="term" value="P:phosphate-containing compound metabolic process"/>
    <property type="evidence" value="ECO:0007669"/>
    <property type="project" value="InterPro"/>
</dbReference>
<accession>A0AAP5EEQ1</accession>
<comment type="similarity">
    <text evidence="5">Belongs to the PPase family.</text>
</comment>
<dbReference type="RefSeq" id="WP_307107132.1">
    <property type="nucleotide sequence ID" value="NZ_JAUTAS010000001.1"/>
</dbReference>
<keyword evidence="5" id="KW-0963">Cytoplasm</keyword>
<evidence type="ECO:0000256" key="5">
    <source>
        <dbReference type="HAMAP-Rule" id="MF_00209"/>
    </source>
</evidence>
<feature type="binding site" evidence="5">
    <location>
        <position position="98"/>
    </location>
    <ligand>
        <name>Mg(2+)</name>
        <dbReference type="ChEBI" id="CHEBI:18420"/>
        <label>1</label>
    </ligand>
</feature>
<evidence type="ECO:0000256" key="2">
    <source>
        <dbReference type="ARBA" id="ARBA00022723"/>
    </source>
</evidence>
<sequence>MNPQPKIALIALAAALLLLTGASLASNAVLHPFLAAQPKEAPEEANLAVEIPAGSFTKYEIKEDGLVHVDRFQSMPVAYPANYGSMPRTLAGDNDPLDALVLTREPLHPGVIVRFRPIGYLKMVDKGEHDEKVIGVPTDKIDPTYANIRDLQDLPLIERQRIEAFFRVYKDLPEGRNPVELSGWGNAAEAKVLIRESMQRFDAQQRRAKGD</sequence>
<dbReference type="EC" id="3.6.1.1" evidence="5"/>
<dbReference type="Proteomes" id="UP001226084">
    <property type="component" value="Unassembled WGS sequence"/>
</dbReference>
<feature type="binding site" evidence="5">
    <location>
        <position position="71"/>
    </location>
    <ligand>
        <name>substrate</name>
    </ligand>
</feature>